<proteinExistence type="inferred from homology"/>
<dbReference type="GO" id="GO:0008270">
    <property type="term" value="F:zinc ion binding"/>
    <property type="evidence" value="ECO:0007669"/>
    <property type="project" value="UniProtKB-UniRule"/>
</dbReference>
<comment type="function">
    <text evidence="9 10">Zinc phosphodiesterase, which displays some tRNA 3'-processing endonuclease activity. Probably involved in tRNA maturation, by removing a 3'-trailer from precursor tRNA.</text>
</comment>
<keyword evidence="3 10" id="KW-0819">tRNA processing</keyword>
<evidence type="ECO:0000256" key="5">
    <source>
        <dbReference type="ARBA" id="ARBA00022723"/>
    </source>
</evidence>
<comment type="cofactor">
    <cofactor evidence="10">
        <name>Zn(2+)</name>
        <dbReference type="ChEBI" id="CHEBI:29105"/>
    </cofactor>
    <text evidence="10">Binds 2 Zn(2+) ions.</text>
</comment>
<dbReference type="RefSeq" id="WP_091738473.1">
    <property type="nucleotide sequence ID" value="NZ_FNNQ01000006.1"/>
</dbReference>
<feature type="binding site" evidence="10">
    <location>
        <position position="68"/>
    </location>
    <ligand>
        <name>Zn(2+)</name>
        <dbReference type="ChEBI" id="CHEBI:29105"/>
        <label>2</label>
        <note>catalytic</note>
    </ligand>
</feature>
<name>A0A1H2W8L5_9BACL</name>
<dbReference type="AlphaFoldDB" id="A0A1H2W8L5"/>
<feature type="binding site" evidence="10">
    <location>
        <position position="65"/>
    </location>
    <ligand>
        <name>Zn(2+)</name>
        <dbReference type="ChEBI" id="CHEBI:29105"/>
        <label>1</label>
        <note>catalytic</note>
    </ligand>
</feature>
<accession>A0A1H2W8L5</accession>
<evidence type="ECO:0000256" key="1">
    <source>
        <dbReference type="ARBA" id="ARBA00011738"/>
    </source>
</evidence>
<comment type="similarity">
    <text evidence="10">Belongs to the RNase Z family.</text>
</comment>
<dbReference type="NCBIfam" id="NF000801">
    <property type="entry name" value="PRK00055.1-3"/>
    <property type="match status" value="1"/>
</dbReference>
<feature type="binding site" evidence="10">
    <location>
        <position position="67"/>
    </location>
    <ligand>
        <name>Zn(2+)</name>
        <dbReference type="ChEBI" id="CHEBI:29105"/>
        <label>2</label>
        <note>catalytic</note>
    </ligand>
</feature>
<dbReference type="STRING" id="1048340.SAMN05444487_10643"/>
<dbReference type="InterPro" id="IPR036866">
    <property type="entry name" value="RibonucZ/Hydroxyglut_hydro"/>
</dbReference>
<dbReference type="CDD" id="cd07717">
    <property type="entry name" value="RNaseZ_ZiPD-like_MBL-fold"/>
    <property type="match status" value="1"/>
</dbReference>
<dbReference type="NCBIfam" id="TIGR02651">
    <property type="entry name" value="RNase_Z"/>
    <property type="match status" value="1"/>
</dbReference>
<keyword evidence="5 10" id="KW-0479">Metal-binding</keyword>
<dbReference type="PANTHER" id="PTHR46018:SF2">
    <property type="entry name" value="ZINC PHOSPHODIESTERASE ELAC PROTEIN 1"/>
    <property type="match status" value="1"/>
</dbReference>
<feature type="binding site" evidence="10">
    <location>
        <position position="140"/>
    </location>
    <ligand>
        <name>Zn(2+)</name>
        <dbReference type="ChEBI" id="CHEBI:29105"/>
        <label>1</label>
        <note>catalytic</note>
    </ligand>
</feature>
<dbReference type="EMBL" id="FNNQ01000006">
    <property type="protein sequence ID" value="SDW76614.1"/>
    <property type="molecule type" value="Genomic_DNA"/>
</dbReference>
<dbReference type="SUPFAM" id="SSF56281">
    <property type="entry name" value="Metallo-hydrolase/oxidoreductase"/>
    <property type="match status" value="1"/>
</dbReference>
<dbReference type="OrthoDB" id="9800940at2"/>
<evidence type="ECO:0000256" key="10">
    <source>
        <dbReference type="HAMAP-Rule" id="MF_01818"/>
    </source>
</evidence>
<comment type="subunit">
    <text evidence="1 10">Homodimer.</text>
</comment>
<evidence type="ECO:0000313" key="13">
    <source>
        <dbReference type="Proteomes" id="UP000198534"/>
    </source>
</evidence>
<feature type="binding site" evidence="10">
    <location>
        <position position="211"/>
    </location>
    <ligand>
        <name>Zn(2+)</name>
        <dbReference type="ChEBI" id="CHEBI:29105"/>
        <label>1</label>
        <note>catalytic</note>
    </ligand>
</feature>
<dbReference type="Pfam" id="PF12706">
    <property type="entry name" value="Lactamase_B_2"/>
    <property type="match status" value="1"/>
</dbReference>
<keyword evidence="8 10" id="KW-0862">Zinc</keyword>
<comment type="catalytic activity">
    <reaction evidence="10">
        <text>Endonucleolytic cleavage of RNA, removing extra 3' nucleotides from tRNA precursor, generating 3' termini of tRNAs. A 3'-hydroxy group is left at the tRNA terminus and a 5'-phosphoryl group is left at the trailer molecule.</text>
        <dbReference type="EC" id="3.1.26.11"/>
    </reaction>
</comment>
<evidence type="ECO:0000256" key="4">
    <source>
        <dbReference type="ARBA" id="ARBA00022722"/>
    </source>
</evidence>
<feature type="active site" description="Proton acceptor" evidence="10">
    <location>
        <position position="67"/>
    </location>
</feature>
<feature type="binding site" evidence="10">
    <location>
        <position position="269"/>
    </location>
    <ligand>
        <name>Zn(2+)</name>
        <dbReference type="ChEBI" id="CHEBI:29105"/>
        <label>2</label>
        <note>catalytic</note>
    </ligand>
</feature>
<keyword evidence="7 10" id="KW-0378">Hydrolase</keyword>
<evidence type="ECO:0000256" key="6">
    <source>
        <dbReference type="ARBA" id="ARBA00022759"/>
    </source>
</evidence>
<dbReference type="InterPro" id="IPR001279">
    <property type="entry name" value="Metallo-B-lactamas"/>
</dbReference>
<dbReference type="Proteomes" id="UP000198534">
    <property type="component" value="Unassembled WGS sequence"/>
</dbReference>
<sequence length="308" mass="34228">MEWIFLGTGAGVPSLDRNTSSTALRFTETGGNIWLFDCGEGTQHQILESPVRLSRVDRIFITHLHGDHIFGLPGVLGSRSFHGVTTPLTLYGPKGLTEFVEINLRTSGTHLRYPLMIEEVEDGKVFDCAGFLVTVGKLEHGLPSYGYRIEEPDSPGELLVEKLRREGVPSGPHFGKLKRGEEVVLADGRRLRGKDYLGPIKRGRRVAFLGDTRPVERGVELAQDVDCLVHEGSFADGCEDHAHRYFHSTSRQAAEVARGAGAKRLILNHISSRYRTTDIEELMAQACEVFPYVDVAFDHSMFSVERPV</sequence>
<keyword evidence="13" id="KW-1185">Reference proteome</keyword>
<dbReference type="HAMAP" id="MF_01818">
    <property type="entry name" value="RNase_Z_BN"/>
    <property type="match status" value="1"/>
</dbReference>
<evidence type="ECO:0000313" key="12">
    <source>
        <dbReference type="EMBL" id="SDW76614.1"/>
    </source>
</evidence>
<dbReference type="Pfam" id="PF23023">
    <property type="entry name" value="Anti-Pycsar_Apyc1"/>
    <property type="match status" value="1"/>
</dbReference>
<evidence type="ECO:0000256" key="8">
    <source>
        <dbReference type="ARBA" id="ARBA00022833"/>
    </source>
</evidence>
<dbReference type="GO" id="GO:0042802">
    <property type="term" value="F:identical protein binding"/>
    <property type="evidence" value="ECO:0007669"/>
    <property type="project" value="UniProtKB-ARBA"/>
</dbReference>
<evidence type="ECO:0000256" key="9">
    <source>
        <dbReference type="ARBA" id="ARBA00057812"/>
    </source>
</evidence>
<feature type="binding site" evidence="10">
    <location>
        <position position="211"/>
    </location>
    <ligand>
        <name>Zn(2+)</name>
        <dbReference type="ChEBI" id="CHEBI:29105"/>
        <label>2</label>
        <note>catalytic</note>
    </ligand>
</feature>
<dbReference type="InterPro" id="IPR013471">
    <property type="entry name" value="RNase_Z/BN"/>
</dbReference>
<evidence type="ECO:0000256" key="3">
    <source>
        <dbReference type="ARBA" id="ARBA00022694"/>
    </source>
</evidence>
<evidence type="ECO:0000259" key="11">
    <source>
        <dbReference type="Pfam" id="PF12706"/>
    </source>
</evidence>
<reference evidence="12 13" key="1">
    <citation type="submission" date="2016-10" db="EMBL/GenBank/DDBJ databases">
        <authorList>
            <person name="de Groot N.N."/>
        </authorList>
    </citation>
    <scope>NUCLEOTIDE SEQUENCE [LARGE SCALE GENOMIC DNA]</scope>
    <source>
        <strain evidence="12 13">DSM 45610</strain>
    </source>
</reference>
<dbReference type="Gene3D" id="3.60.15.10">
    <property type="entry name" value="Ribonuclease Z/Hydroxyacylglutathione hydrolase-like"/>
    <property type="match status" value="1"/>
</dbReference>
<organism evidence="12 13">
    <name type="scientific">Marininema mesophilum</name>
    <dbReference type="NCBI Taxonomy" id="1048340"/>
    <lineage>
        <taxon>Bacteria</taxon>
        <taxon>Bacillati</taxon>
        <taxon>Bacillota</taxon>
        <taxon>Bacilli</taxon>
        <taxon>Bacillales</taxon>
        <taxon>Thermoactinomycetaceae</taxon>
        <taxon>Marininema</taxon>
    </lineage>
</organism>
<feature type="domain" description="Metallo-beta-lactamase" evidence="11">
    <location>
        <begin position="202"/>
        <end position="270"/>
    </location>
</feature>
<dbReference type="FunFam" id="3.60.15.10:FF:000002">
    <property type="entry name" value="Ribonuclease Z"/>
    <property type="match status" value="1"/>
</dbReference>
<keyword evidence="6 10" id="KW-0255">Endonuclease</keyword>
<dbReference type="EC" id="3.1.26.11" evidence="2 10"/>
<evidence type="ECO:0000256" key="2">
    <source>
        <dbReference type="ARBA" id="ARBA00012477"/>
    </source>
</evidence>
<gene>
    <name evidence="10" type="primary">rnz</name>
    <name evidence="12" type="ORF">SAMN05444487_10643</name>
</gene>
<dbReference type="PANTHER" id="PTHR46018">
    <property type="entry name" value="ZINC PHOSPHODIESTERASE ELAC PROTEIN 1"/>
    <property type="match status" value="1"/>
</dbReference>
<feature type="binding site" evidence="10">
    <location>
        <position position="63"/>
    </location>
    <ligand>
        <name>Zn(2+)</name>
        <dbReference type="ChEBI" id="CHEBI:29105"/>
        <label>1</label>
        <note>catalytic</note>
    </ligand>
</feature>
<protein>
    <recommendedName>
        <fullName evidence="2 10">Ribonuclease Z</fullName>
        <shortName evidence="10">RNase Z</shortName>
        <ecNumber evidence="2 10">3.1.26.11</ecNumber>
    </recommendedName>
    <alternativeName>
        <fullName evidence="10">tRNA 3 endonuclease</fullName>
    </alternativeName>
    <alternativeName>
        <fullName evidence="10">tRNase Z</fullName>
    </alternativeName>
</protein>
<dbReference type="GO" id="GO:0042781">
    <property type="term" value="F:3'-tRNA processing endoribonuclease activity"/>
    <property type="evidence" value="ECO:0007669"/>
    <property type="project" value="UniProtKB-UniRule"/>
</dbReference>
<evidence type="ECO:0000256" key="7">
    <source>
        <dbReference type="ARBA" id="ARBA00022801"/>
    </source>
</evidence>
<keyword evidence="4 10" id="KW-0540">Nuclease</keyword>